<feature type="domain" description="CS" evidence="3">
    <location>
        <begin position="74"/>
        <end position="168"/>
    </location>
</feature>
<dbReference type="GO" id="GO:0009536">
    <property type="term" value="C:plastid"/>
    <property type="evidence" value="ECO:0007669"/>
    <property type="project" value="UniProtKB-SubCell"/>
</dbReference>
<comment type="similarity">
    <text evidence="2">Belongs to the shikimate kinase family.</text>
</comment>
<gene>
    <name evidence="4" type="ORF">CEPIT_LOCUS15420</name>
</gene>
<evidence type="ECO:0000256" key="1">
    <source>
        <dbReference type="ARBA" id="ARBA00004474"/>
    </source>
</evidence>
<dbReference type="Proteomes" id="UP001152523">
    <property type="component" value="Unassembled WGS sequence"/>
</dbReference>
<dbReference type="Pfam" id="PF04969">
    <property type="entry name" value="CS"/>
    <property type="match status" value="1"/>
</dbReference>
<reference evidence="4" key="1">
    <citation type="submission" date="2022-07" db="EMBL/GenBank/DDBJ databases">
        <authorList>
            <person name="Macas J."/>
            <person name="Novak P."/>
            <person name="Neumann P."/>
        </authorList>
    </citation>
    <scope>NUCLEOTIDE SEQUENCE</scope>
</reference>
<comment type="caution">
    <text evidence="4">The sequence shown here is derived from an EMBL/GenBank/DDBJ whole genome shotgun (WGS) entry which is preliminary data.</text>
</comment>
<sequence length="385" mass="42468">MATSSATALSSFLFHTIPIKTCPIYSAHSLLSFSNHKIWNPISGTSLKIRPSASSSLRAPTRLLRCTSPHTISTSETHYEFFDGSSDVELRLDLGNGGDISPKDIFIDSNESSLTIRMQHSGSIRTLMETGVLYERIKPSETIWYIDDNQLVISLKKLDPEVKWPDIVESWESLTTGVKELLKGTSIYLVGESTDTNQTIARELAVGIGYTPLSTMDLLEAYTKESFDSWASKEGPDAVADSESAIFESLSSHTRAVVATLGGEMHGAARRSNRWRHLFSGFTIWLSQSQATDEDMAKEEARKQMEGYLQGYSNAEVVVKLGGWDPTYSKTVAQAVLGALKQLIVSDKNLSGKKSLYIRLGCRGDWPDIKPPGWDPSTSERTSVL</sequence>
<accession>A0AAV0DGA7</accession>
<evidence type="ECO:0000313" key="4">
    <source>
        <dbReference type="EMBL" id="CAH9100869.1"/>
    </source>
</evidence>
<proteinExistence type="inferred from homology"/>
<evidence type="ECO:0000313" key="5">
    <source>
        <dbReference type="Proteomes" id="UP001152523"/>
    </source>
</evidence>
<name>A0AAV0DGA7_9ASTE</name>
<dbReference type="Gene3D" id="2.60.40.790">
    <property type="match status" value="1"/>
</dbReference>
<comment type="subcellular location">
    <subcellularLocation>
        <location evidence="1">Plastid</location>
    </subcellularLocation>
</comment>
<dbReference type="InterPro" id="IPR027417">
    <property type="entry name" value="P-loop_NTPase"/>
</dbReference>
<dbReference type="SUPFAM" id="SSF49764">
    <property type="entry name" value="HSP20-like chaperones"/>
    <property type="match status" value="1"/>
</dbReference>
<dbReference type="PANTHER" id="PTHR21087">
    <property type="entry name" value="SHIKIMATE KINASE"/>
    <property type="match status" value="1"/>
</dbReference>
<dbReference type="GO" id="GO:0005829">
    <property type="term" value="C:cytosol"/>
    <property type="evidence" value="ECO:0007669"/>
    <property type="project" value="TreeGrafter"/>
</dbReference>
<evidence type="ECO:0000256" key="2">
    <source>
        <dbReference type="ARBA" id="ARBA00006997"/>
    </source>
</evidence>
<dbReference type="InterPro" id="IPR007052">
    <property type="entry name" value="CS_dom"/>
</dbReference>
<dbReference type="CDD" id="cd06467">
    <property type="entry name" value="p23_NUDC_like"/>
    <property type="match status" value="1"/>
</dbReference>
<dbReference type="FunFam" id="2.60.40.790:FF:000050">
    <property type="entry name" value="Probable inactive shikimate kinase like 2, chloroplastic"/>
    <property type="match status" value="1"/>
</dbReference>
<evidence type="ECO:0000259" key="3">
    <source>
        <dbReference type="PROSITE" id="PS51203"/>
    </source>
</evidence>
<keyword evidence="5" id="KW-1185">Reference proteome</keyword>
<dbReference type="EMBL" id="CAMAPF010000109">
    <property type="protein sequence ID" value="CAH9100869.1"/>
    <property type="molecule type" value="Genomic_DNA"/>
</dbReference>
<organism evidence="4 5">
    <name type="scientific">Cuscuta epithymum</name>
    <dbReference type="NCBI Taxonomy" id="186058"/>
    <lineage>
        <taxon>Eukaryota</taxon>
        <taxon>Viridiplantae</taxon>
        <taxon>Streptophyta</taxon>
        <taxon>Embryophyta</taxon>
        <taxon>Tracheophyta</taxon>
        <taxon>Spermatophyta</taxon>
        <taxon>Magnoliopsida</taxon>
        <taxon>eudicotyledons</taxon>
        <taxon>Gunneridae</taxon>
        <taxon>Pentapetalae</taxon>
        <taxon>asterids</taxon>
        <taxon>lamiids</taxon>
        <taxon>Solanales</taxon>
        <taxon>Convolvulaceae</taxon>
        <taxon>Cuscuteae</taxon>
        <taxon>Cuscuta</taxon>
        <taxon>Cuscuta subgen. Cuscuta</taxon>
    </lineage>
</organism>
<dbReference type="PANTHER" id="PTHR21087:SF23">
    <property type="entry name" value="INACTIVE SHIKIMATE KINASE LIKE 2, CHLOROPLASTIC-RELATED"/>
    <property type="match status" value="1"/>
</dbReference>
<dbReference type="InterPro" id="IPR008978">
    <property type="entry name" value="HSP20-like_chaperone"/>
</dbReference>
<dbReference type="GO" id="GO:0006950">
    <property type="term" value="P:response to stress"/>
    <property type="evidence" value="ECO:0007669"/>
    <property type="project" value="UniProtKB-ARBA"/>
</dbReference>
<dbReference type="AlphaFoldDB" id="A0AAV0DGA7"/>
<protein>
    <recommendedName>
        <fullName evidence="3">CS domain-containing protein</fullName>
    </recommendedName>
</protein>
<dbReference type="PROSITE" id="PS51203">
    <property type="entry name" value="CS"/>
    <property type="match status" value="1"/>
</dbReference>
<dbReference type="Gene3D" id="3.40.50.300">
    <property type="entry name" value="P-loop containing nucleotide triphosphate hydrolases"/>
    <property type="match status" value="1"/>
</dbReference>